<accession>A0A084AV96</accession>
<keyword evidence="2" id="KW-1185">Reference proteome</keyword>
<dbReference type="Proteomes" id="UP000028045">
    <property type="component" value="Unassembled WGS sequence"/>
</dbReference>
<protein>
    <submittedName>
        <fullName evidence="1">Uncharacterized protein</fullName>
    </submittedName>
</protein>
<proteinExistence type="predicted"/>
<name>A0A084AV96_STACB</name>
<organism evidence="1 2">
    <name type="scientific">Stachybotrys chartarum (strain CBS 109288 / IBT 7711)</name>
    <name type="common">Toxic black mold</name>
    <name type="synonym">Stilbospora chartarum</name>
    <dbReference type="NCBI Taxonomy" id="1280523"/>
    <lineage>
        <taxon>Eukaryota</taxon>
        <taxon>Fungi</taxon>
        <taxon>Dikarya</taxon>
        <taxon>Ascomycota</taxon>
        <taxon>Pezizomycotina</taxon>
        <taxon>Sordariomycetes</taxon>
        <taxon>Hypocreomycetidae</taxon>
        <taxon>Hypocreales</taxon>
        <taxon>Stachybotryaceae</taxon>
        <taxon>Stachybotrys</taxon>
    </lineage>
</organism>
<gene>
    <name evidence="1" type="ORF">S7711_01680</name>
</gene>
<reference evidence="1 2" key="1">
    <citation type="journal article" date="2014" name="BMC Genomics">
        <title>Comparative genome sequencing reveals chemotype-specific gene clusters in the toxigenic black mold Stachybotrys.</title>
        <authorList>
            <person name="Semeiks J."/>
            <person name="Borek D."/>
            <person name="Otwinowski Z."/>
            <person name="Grishin N.V."/>
        </authorList>
    </citation>
    <scope>NUCLEOTIDE SEQUENCE [LARGE SCALE GENOMIC DNA]</scope>
    <source>
        <strain evidence="2">CBS 109288 / IBT 7711</strain>
    </source>
</reference>
<dbReference type="AlphaFoldDB" id="A0A084AV96"/>
<dbReference type="PANTHER" id="PTHR36587">
    <property type="entry name" value="EXPRESSION SITE-ASSOCIATED GENE 3 (ESAG3)-LIKE PROTEIN"/>
    <property type="match status" value="1"/>
</dbReference>
<dbReference type="CDD" id="cd22997">
    <property type="entry name" value="GT_LH"/>
    <property type="match status" value="1"/>
</dbReference>
<dbReference type="HOGENOM" id="CLU_020425_2_0_1"/>
<evidence type="ECO:0000313" key="1">
    <source>
        <dbReference type="EMBL" id="KEY69225.1"/>
    </source>
</evidence>
<sequence length="536" mass="60933">MVLMQVRRHGVRLVLGALGLGLVLAFLYNSAGWPLLRQEIRYYPSIKVDPHHNTQQAPSFEASSNQTTHHGLGRTSQLHYLVPASDVKASLCAGVASALANGYPIPRIVGYKGKGEFDARAAHIAKLRAIQRYLDNVDAIIPGHAAEDDLVMVVDGYDVLAKLPVGVVIERYFELVEAADRKLASRRGITVPELRSLGIQQTLLFGTDKGCFPPPGTDPRCWLVPYSDLPPYVWGPKSKREEHGRPGRPYTDSRFLNSGTVIGPLGDLRKFINATLEYIQDSFDPEHRYRNSDQFYAATLYARQEFQRLVDLGEGRLYMDIRGDLPKPRSGPEDETEYHVFVDTDYALVQTRCCNEQFMQKLQYRPHDLRATVTTDPFDDYWHFQQFDVQMPTSVFQELVRMYETLPEDERPSPSTKDWISSLQLDTDVATQHIFPIYHHTCEKAGFVEIHQKSWYFPLIEPLMRAARAGNEMGKPLHPRLVDGRQWIAPQQYPREAQLYDELGGVFTDLEKDSFFGLRDFCKKDLAATLGDPPMS</sequence>
<dbReference type="OrthoDB" id="422736at2759"/>
<dbReference type="PANTHER" id="PTHR36587:SF2">
    <property type="entry name" value="EXPRESSION SITE-ASSOCIATED GENE 3 (ESAG3)-LIKE PROTEIN"/>
    <property type="match status" value="1"/>
</dbReference>
<evidence type="ECO:0000313" key="2">
    <source>
        <dbReference type="Proteomes" id="UP000028045"/>
    </source>
</evidence>
<dbReference type="EMBL" id="KL648534">
    <property type="protein sequence ID" value="KEY69225.1"/>
    <property type="molecule type" value="Genomic_DNA"/>
</dbReference>